<evidence type="ECO:0008006" key="3">
    <source>
        <dbReference type="Google" id="ProtNLM"/>
    </source>
</evidence>
<keyword evidence="2" id="KW-1185">Reference proteome</keyword>
<dbReference type="EMBL" id="CP136920">
    <property type="protein sequence ID" value="WOO41108.1"/>
    <property type="molecule type" value="Genomic_DNA"/>
</dbReference>
<dbReference type="SUPFAM" id="SSF48452">
    <property type="entry name" value="TPR-like"/>
    <property type="match status" value="1"/>
</dbReference>
<evidence type="ECO:0000313" key="2">
    <source>
        <dbReference type="Proteomes" id="UP001304300"/>
    </source>
</evidence>
<dbReference type="KEGG" id="puo:RZN69_21010"/>
<gene>
    <name evidence="1" type="ORF">RZN69_21010</name>
</gene>
<proteinExistence type="predicted"/>
<accession>A0AAQ3QRA3</accession>
<dbReference type="RefSeq" id="WP_317833494.1">
    <property type="nucleotide sequence ID" value="NZ_CP136920.1"/>
</dbReference>
<name>A0AAQ3QRA3_9BACT</name>
<sequence length="240" mass="26938">MQNINIRLILQSISFVIAGISLLHGKADETPEVQHAKRLELAVAENPEDLDLHYDLGLAYNELALNDDEDAIDKAIDQFEYILEQDPTRVKAMAFIGSLTVLKARYSSIFTKLSHAEKGFDILDKAVETAPDDPDVRLIRAANSSEVPGFLGRSDEAEADFDWLLANIELNPDWFNDGLRRSVYFYAGEFALKKDDDSAVELLLAAQTTPGASRLEHRIDEALEEARKEFPDSFQEPKEL</sequence>
<organism evidence="1 2">
    <name type="scientific">Rubellicoccus peritrichatus</name>
    <dbReference type="NCBI Taxonomy" id="3080537"/>
    <lineage>
        <taxon>Bacteria</taxon>
        <taxon>Pseudomonadati</taxon>
        <taxon>Verrucomicrobiota</taxon>
        <taxon>Opitutia</taxon>
        <taxon>Puniceicoccales</taxon>
        <taxon>Cerasicoccaceae</taxon>
        <taxon>Rubellicoccus</taxon>
    </lineage>
</organism>
<dbReference type="Gene3D" id="1.25.40.10">
    <property type="entry name" value="Tetratricopeptide repeat domain"/>
    <property type="match status" value="1"/>
</dbReference>
<evidence type="ECO:0000313" key="1">
    <source>
        <dbReference type="EMBL" id="WOO41108.1"/>
    </source>
</evidence>
<dbReference type="InterPro" id="IPR011990">
    <property type="entry name" value="TPR-like_helical_dom_sf"/>
</dbReference>
<reference evidence="1 2" key="1">
    <citation type="submission" date="2023-10" db="EMBL/GenBank/DDBJ databases">
        <title>Rubellicoccus peritrichatus gen. nov., sp. nov., isolated from an algae of coral reef tank.</title>
        <authorList>
            <person name="Luo J."/>
        </authorList>
    </citation>
    <scope>NUCLEOTIDE SEQUENCE [LARGE SCALE GENOMIC DNA]</scope>
    <source>
        <strain evidence="1 2">CR14</strain>
    </source>
</reference>
<dbReference type="Proteomes" id="UP001304300">
    <property type="component" value="Chromosome"/>
</dbReference>
<protein>
    <recommendedName>
        <fullName evidence="3">Tetratricopeptide repeat protein</fullName>
    </recommendedName>
</protein>
<dbReference type="AlphaFoldDB" id="A0AAQ3QRA3"/>